<evidence type="ECO:0000256" key="8">
    <source>
        <dbReference type="PROSITE-ProRule" id="PRU01360"/>
    </source>
</evidence>
<dbReference type="EMBL" id="SZVO01000002">
    <property type="protein sequence ID" value="TKT93264.1"/>
    <property type="molecule type" value="Genomic_DNA"/>
</dbReference>
<evidence type="ECO:0000256" key="5">
    <source>
        <dbReference type="ARBA" id="ARBA00022729"/>
    </source>
</evidence>
<gene>
    <name evidence="10" type="ORF">FDK13_05255</name>
</gene>
<keyword evidence="2 8" id="KW-0813">Transport</keyword>
<evidence type="ECO:0000313" key="11">
    <source>
        <dbReference type="Proteomes" id="UP000304900"/>
    </source>
</evidence>
<protein>
    <submittedName>
        <fullName evidence="10">TonB-dependent receptor</fullName>
    </submittedName>
</protein>
<dbReference type="OrthoDB" id="9758870at2"/>
<dbReference type="Proteomes" id="UP000304900">
    <property type="component" value="Unassembled WGS sequence"/>
</dbReference>
<comment type="caution">
    <text evidence="10">The sequence shown here is derived from an EMBL/GenBank/DDBJ whole genome shotgun (WGS) entry which is preliminary data.</text>
</comment>
<dbReference type="SUPFAM" id="SSF56935">
    <property type="entry name" value="Porins"/>
    <property type="match status" value="1"/>
</dbReference>
<keyword evidence="11" id="KW-1185">Reference proteome</keyword>
<dbReference type="InterPro" id="IPR039426">
    <property type="entry name" value="TonB-dep_rcpt-like"/>
</dbReference>
<evidence type="ECO:0000256" key="2">
    <source>
        <dbReference type="ARBA" id="ARBA00022448"/>
    </source>
</evidence>
<evidence type="ECO:0000256" key="7">
    <source>
        <dbReference type="ARBA" id="ARBA00023237"/>
    </source>
</evidence>
<dbReference type="Pfam" id="PF07715">
    <property type="entry name" value="Plug"/>
    <property type="match status" value="1"/>
</dbReference>
<dbReference type="Gene3D" id="2.60.40.1120">
    <property type="entry name" value="Carboxypeptidase-like, regulatory domain"/>
    <property type="match status" value="1"/>
</dbReference>
<organism evidence="10 11">
    <name type="scientific">Dyadobacter frigoris</name>
    <dbReference type="NCBI Taxonomy" id="2576211"/>
    <lineage>
        <taxon>Bacteria</taxon>
        <taxon>Pseudomonadati</taxon>
        <taxon>Bacteroidota</taxon>
        <taxon>Cytophagia</taxon>
        <taxon>Cytophagales</taxon>
        <taxon>Spirosomataceae</taxon>
        <taxon>Dyadobacter</taxon>
    </lineage>
</organism>
<evidence type="ECO:0000256" key="1">
    <source>
        <dbReference type="ARBA" id="ARBA00004571"/>
    </source>
</evidence>
<dbReference type="InterPro" id="IPR037066">
    <property type="entry name" value="Plug_dom_sf"/>
</dbReference>
<dbReference type="Pfam" id="PF13715">
    <property type="entry name" value="CarbopepD_reg_2"/>
    <property type="match status" value="1"/>
</dbReference>
<keyword evidence="3 8" id="KW-1134">Transmembrane beta strand</keyword>
<evidence type="ECO:0000256" key="6">
    <source>
        <dbReference type="ARBA" id="ARBA00023136"/>
    </source>
</evidence>
<dbReference type="Gene3D" id="2.40.170.20">
    <property type="entry name" value="TonB-dependent receptor, beta-barrel domain"/>
    <property type="match status" value="1"/>
</dbReference>
<dbReference type="InterPro" id="IPR008969">
    <property type="entry name" value="CarboxyPept-like_regulatory"/>
</dbReference>
<dbReference type="Gene3D" id="2.170.130.10">
    <property type="entry name" value="TonB-dependent receptor, plug domain"/>
    <property type="match status" value="1"/>
</dbReference>
<dbReference type="InterPro" id="IPR036942">
    <property type="entry name" value="Beta-barrel_TonB_sf"/>
</dbReference>
<proteinExistence type="inferred from homology"/>
<dbReference type="AlphaFoldDB" id="A0A4U6DFD0"/>
<keyword evidence="4 8" id="KW-0812">Transmembrane</keyword>
<name>A0A4U6DFD0_9BACT</name>
<comment type="similarity">
    <text evidence="8">Belongs to the TonB-dependent receptor family.</text>
</comment>
<evidence type="ECO:0000259" key="9">
    <source>
        <dbReference type="Pfam" id="PF07715"/>
    </source>
</evidence>
<dbReference type="PROSITE" id="PS52016">
    <property type="entry name" value="TONB_DEPENDENT_REC_3"/>
    <property type="match status" value="1"/>
</dbReference>
<feature type="domain" description="TonB-dependent receptor plug" evidence="9">
    <location>
        <begin position="131"/>
        <end position="231"/>
    </location>
</feature>
<dbReference type="GO" id="GO:0009279">
    <property type="term" value="C:cell outer membrane"/>
    <property type="evidence" value="ECO:0007669"/>
    <property type="project" value="UniProtKB-SubCell"/>
</dbReference>
<dbReference type="RefSeq" id="WP_137338940.1">
    <property type="nucleotide sequence ID" value="NZ_SZVO01000002.1"/>
</dbReference>
<accession>A0A4U6DFD0</accession>
<dbReference type="InterPro" id="IPR012910">
    <property type="entry name" value="Plug_dom"/>
</dbReference>
<evidence type="ECO:0000256" key="4">
    <source>
        <dbReference type="ARBA" id="ARBA00022692"/>
    </source>
</evidence>
<keyword evidence="10" id="KW-0675">Receptor</keyword>
<reference evidence="10 11" key="1">
    <citation type="submission" date="2019-05" db="EMBL/GenBank/DDBJ databases">
        <title>Dyadobacter AR-3-8 sp. nov., isolated from arctic soil.</title>
        <authorList>
            <person name="Chaudhary D.K."/>
        </authorList>
    </citation>
    <scope>NUCLEOTIDE SEQUENCE [LARGE SCALE GENOMIC DNA]</scope>
    <source>
        <strain evidence="10 11">AR-3-8</strain>
    </source>
</reference>
<keyword evidence="5" id="KW-0732">Signal</keyword>
<dbReference type="PANTHER" id="PTHR30069:SF29">
    <property type="entry name" value="HEMOGLOBIN AND HEMOGLOBIN-HAPTOGLOBIN-BINDING PROTEIN 1-RELATED"/>
    <property type="match status" value="1"/>
</dbReference>
<keyword evidence="6 8" id="KW-0472">Membrane</keyword>
<dbReference type="PANTHER" id="PTHR30069">
    <property type="entry name" value="TONB-DEPENDENT OUTER MEMBRANE RECEPTOR"/>
    <property type="match status" value="1"/>
</dbReference>
<comment type="subcellular location">
    <subcellularLocation>
        <location evidence="1 8">Cell outer membrane</location>
        <topology evidence="1 8">Multi-pass membrane protein</topology>
    </subcellularLocation>
</comment>
<keyword evidence="7 8" id="KW-0998">Cell outer membrane</keyword>
<dbReference type="GO" id="GO:0044718">
    <property type="term" value="P:siderophore transmembrane transport"/>
    <property type="evidence" value="ECO:0007669"/>
    <property type="project" value="TreeGrafter"/>
</dbReference>
<dbReference type="GO" id="GO:0015344">
    <property type="term" value="F:siderophore uptake transmembrane transporter activity"/>
    <property type="evidence" value="ECO:0007669"/>
    <property type="project" value="TreeGrafter"/>
</dbReference>
<evidence type="ECO:0000256" key="3">
    <source>
        <dbReference type="ARBA" id="ARBA00022452"/>
    </source>
</evidence>
<sequence>MEKFLSTYWFQVRLGIFLVCLLLLSISGFSQGNWILKGRILDNSSGKGIPNVSVFSRISKSATITDSLGNFNLTLKAGEQLVTFSSVGYFSKNQNITYKEILSGFELKLLPEIRQLQELTVKEKAPDDNVQSSQMSVTKLDMKNLRNIPVVFGEVDVIKALTLQPGVSTVGEGTSGFNVRGGRTDQNLVLLDGAPLFNTSHLLGFLSNVNADAIRDVTLYKGDIPASYGGRLSSLLAINTRSGNKERINLTTGVGLMTASLMADGPISKNKKLTFLAGGRIAYPNFLIKRFPAPTNENRAFFFDVNGRISYEFSPNSIVSATAYHSKDSFKFPGDTTYGWQSTTGTINWNKLLTSALSFQIGANMSRYKFVLKGIAPTNEYKFQSGINQYDGHIKVLWSPSPTHKIETGLIVTRYGLSPGNLAPVSESNITRINLEKEQAIEEAVYLSDEWNPVRWLSINAGIRYVNFNNVGAGTVFQYDTNIPRSAESITDTLSYGKGKKIAGFGGFEPRLSLRINTGKTSSFKVSYTKTRQYIHLISNTTAISPVDFWKLADNFVPPQVSTQIAAGYFRNFHDNMFETSVEVYSKKLQNLVEYKNGATLLLNETLEADLLSARGKAYGIEFSVQKTKGIVTGLVSYTYSRTFAKVNSNFPSDQINKGAWFPSTVDRPNNISVSAQWKWTKGWTFGTNFVYITGRPLTFPDGTYHLNDVVVQDYSLRNKDRIPDYHRMDISFTKDTRKKIDQKRYTLWSFSFYNIYARKNPYSVYFKQSGTRLVSYQLSVFGTIIPSINWKYYF</sequence>
<evidence type="ECO:0000313" key="10">
    <source>
        <dbReference type="EMBL" id="TKT93264.1"/>
    </source>
</evidence>
<dbReference type="SUPFAM" id="SSF49464">
    <property type="entry name" value="Carboxypeptidase regulatory domain-like"/>
    <property type="match status" value="1"/>
</dbReference>